<reference evidence="3 4" key="1">
    <citation type="submission" date="2019-10" db="EMBL/GenBank/DDBJ databases">
        <title>Georgenia wutianyii sp. nov. and Georgenia yuyongxinii sp. nov. isolated from plateau pika (Ochotona curzoniae) in the Qinghai-Tibet plateau of China.</title>
        <authorList>
            <person name="Tian Z."/>
        </authorList>
    </citation>
    <scope>NUCLEOTIDE SEQUENCE [LARGE SCALE GENOMIC DNA]</scope>
    <source>
        <strain evidence="3 4">DSM 21501</strain>
    </source>
</reference>
<feature type="compositionally biased region" description="Low complexity" evidence="1">
    <location>
        <begin position="495"/>
        <end position="511"/>
    </location>
</feature>
<comment type="caution">
    <text evidence="3">The sequence shown here is derived from an EMBL/GenBank/DDBJ whole genome shotgun (WGS) entry which is preliminary data.</text>
</comment>
<proteinExistence type="predicted"/>
<gene>
    <name evidence="3" type="ORF">GB883_13085</name>
</gene>
<feature type="transmembrane region" description="Helical" evidence="2">
    <location>
        <begin position="420"/>
        <end position="439"/>
    </location>
</feature>
<name>A0A7J5UMN8_9MICO</name>
<dbReference type="RefSeq" id="WP_152202144.1">
    <property type="nucleotide sequence ID" value="NZ_VUKF01000011.1"/>
</dbReference>
<evidence type="ECO:0008006" key="5">
    <source>
        <dbReference type="Google" id="ProtNLM"/>
    </source>
</evidence>
<dbReference type="OrthoDB" id="4350291at2"/>
<sequence length="518" mass="52743">MSATSQLGADERRELERLRAEVAALRTEQAAGVAAPARRRHPGRLRNVGATLVVILGCILAPLSVVSTWLATQVTDTDAYVQTVAPVIDNPGLQKAMADQITAAVFDALDVQGVTTQALTAVAGQTDLPAPLKAKVEGLAAPITSGVQGFLTTQVNTVVASPQFAQVWVEANRAAHQALVNLLTGKQGGAVQVSNGTVSVDLAPFIDLVKTRLVDRGITIAGQIPEIHKSFVIYQSDTLAQNVAAAQTAFSVLSTLGTALPIVTLVVLAAGVFLAPRHRRALVGVGLGVAASMIVLALAIMFVRSVYLGAVNPDVLPRGAAAAVFDTLVRFLRTGLRTVFVVAVIVTALAYLTGPSAAAVGLRRALASGTDRIRRLRGTPGGLAGERVGGPLATYRHVIRVVVVALAALVILLLDRPTPGAVLLVVVIAGLLLVIAEVFSNPPAQPAMAEASTGAAAGQAGATGAAEETGPTGGTASAEAAGPAEGTDGPPNAEGTDGPPRGGPDRSSTTPTRPPPSD</sequence>
<feature type="transmembrane region" description="Helical" evidence="2">
    <location>
        <begin position="339"/>
        <end position="362"/>
    </location>
</feature>
<dbReference type="AlphaFoldDB" id="A0A7J5UMN8"/>
<accession>A0A7J5UMN8</accession>
<keyword evidence="2" id="KW-0472">Membrane</keyword>
<feature type="transmembrane region" description="Helical" evidence="2">
    <location>
        <begin position="48"/>
        <end position="71"/>
    </location>
</feature>
<feature type="transmembrane region" description="Helical" evidence="2">
    <location>
        <begin position="249"/>
        <end position="274"/>
    </location>
</feature>
<protein>
    <recommendedName>
        <fullName evidence="5">Integral membrane protein</fullName>
    </recommendedName>
</protein>
<evidence type="ECO:0000256" key="2">
    <source>
        <dbReference type="SAM" id="Phobius"/>
    </source>
</evidence>
<organism evidence="3 4">
    <name type="scientific">Georgenia thermotolerans</name>
    <dbReference type="NCBI Taxonomy" id="527326"/>
    <lineage>
        <taxon>Bacteria</taxon>
        <taxon>Bacillati</taxon>
        <taxon>Actinomycetota</taxon>
        <taxon>Actinomycetes</taxon>
        <taxon>Micrococcales</taxon>
        <taxon>Bogoriellaceae</taxon>
        <taxon>Georgenia</taxon>
    </lineage>
</organism>
<evidence type="ECO:0000256" key="1">
    <source>
        <dbReference type="SAM" id="MobiDB-lite"/>
    </source>
</evidence>
<feature type="transmembrane region" description="Helical" evidence="2">
    <location>
        <begin position="281"/>
        <end position="303"/>
    </location>
</feature>
<feature type="compositionally biased region" description="Low complexity" evidence="1">
    <location>
        <begin position="457"/>
        <end position="487"/>
    </location>
</feature>
<feature type="region of interest" description="Disordered" evidence="1">
    <location>
        <begin position="457"/>
        <end position="518"/>
    </location>
</feature>
<dbReference type="EMBL" id="WHJE01000062">
    <property type="protein sequence ID" value="KAE8763648.1"/>
    <property type="molecule type" value="Genomic_DNA"/>
</dbReference>
<keyword evidence="4" id="KW-1185">Reference proteome</keyword>
<feature type="transmembrane region" description="Helical" evidence="2">
    <location>
        <begin position="397"/>
        <end position="414"/>
    </location>
</feature>
<dbReference type="Proteomes" id="UP000451860">
    <property type="component" value="Unassembled WGS sequence"/>
</dbReference>
<evidence type="ECO:0000313" key="4">
    <source>
        <dbReference type="Proteomes" id="UP000451860"/>
    </source>
</evidence>
<keyword evidence="2" id="KW-0812">Transmembrane</keyword>
<evidence type="ECO:0000313" key="3">
    <source>
        <dbReference type="EMBL" id="KAE8763648.1"/>
    </source>
</evidence>
<keyword evidence="2" id="KW-1133">Transmembrane helix</keyword>